<dbReference type="InterPro" id="IPR007060">
    <property type="entry name" value="FtsL/DivIC"/>
</dbReference>
<protein>
    <submittedName>
        <fullName evidence="3">Septum formation initiator family protein</fullName>
    </submittedName>
</protein>
<reference evidence="3" key="2">
    <citation type="submission" date="2024-06" db="EMBL/GenBank/DDBJ databases">
        <authorList>
            <person name="Petrova K.O."/>
            <person name="Toshchakov S.V."/>
            <person name="Boltjanskaja Y.V."/>
            <person name="Kevbrin V."/>
        </authorList>
    </citation>
    <scope>NUCLEOTIDE SEQUENCE</scope>
    <source>
        <strain evidence="3">Z-910T</strain>
    </source>
</reference>
<organism evidence="3">
    <name type="scientific">Proteinivorax tanatarense</name>
    <dbReference type="NCBI Taxonomy" id="1260629"/>
    <lineage>
        <taxon>Bacteria</taxon>
        <taxon>Bacillati</taxon>
        <taxon>Bacillota</taxon>
        <taxon>Clostridia</taxon>
        <taxon>Eubacteriales</taxon>
        <taxon>Proteinivoracaceae</taxon>
        <taxon>Proteinivorax</taxon>
    </lineage>
</organism>
<feature type="coiled-coil region" evidence="1">
    <location>
        <begin position="37"/>
        <end position="71"/>
    </location>
</feature>
<evidence type="ECO:0000256" key="1">
    <source>
        <dbReference type="SAM" id="Coils"/>
    </source>
</evidence>
<keyword evidence="2" id="KW-0812">Transmembrane</keyword>
<accession>A0AAU7VLU1</accession>
<reference evidence="3" key="1">
    <citation type="journal article" date="2013" name="Extremophiles">
        <title>Proteinivorax tanatarense gen. nov., sp. nov., an anaerobic, haloalkaliphilic, proteolytic bacterium isolated from a decaying algal bloom, and proposal of Proteinivoraceae fam. nov.</title>
        <authorList>
            <person name="Kevbrin V."/>
            <person name="Boltyanskaya Y."/>
            <person name="Zhilina T."/>
            <person name="Kolganova T."/>
            <person name="Lavrentjeva E."/>
            <person name="Kuznetsov B."/>
        </authorList>
    </citation>
    <scope>NUCLEOTIDE SEQUENCE</scope>
    <source>
        <strain evidence="3">Z-910T</strain>
    </source>
</reference>
<gene>
    <name evidence="3" type="ORF">PRVXT_000088</name>
</gene>
<sequence length="97" mass="11416">MAKIKKVKTKGGKIRKWIFIVFAVYVVITLISQQTTMWKLEEEKAQILEEIEKLTDEGEELQQKLELYNDYNYIEMIARKNLGLVGEGEEVYIFPDD</sequence>
<dbReference type="EMBL" id="CP158367">
    <property type="protein sequence ID" value="XBX75000.1"/>
    <property type="molecule type" value="Genomic_DNA"/>
</dbReference>
<feature type="transmembrane region" description="Helical" evidence="2">
    <location>
        <begin position="14"/>
        <end position="32"/>
    </location>
</feature>
<proteinExistence type="predicted"/>
<evidence type="ECO:0000313" key="3">
    <source>
        <dbReference type="EMBL" id="XBX75000.1"/>
    </source>
</evidence>
<evidence type="ECO:0000256" key="2">
    <source>
        <dbReference type="SAM" id="Phobius"/>
    </source>
</evidence>
<keyword evidence="1" id="KW-0175">Coiled coil</keyword>
<name>A0AAU7VLU1_9FIRM</name>
<dbReference type="RefSeq" id="WP_350343747.1">
    <property type="nucleotide sequence ID" value="NZ_CP158367.1"/>
</dbReference>
<keyword evidence="2" id="KW-1133">Transmembrane helix</keyword>
<dbReference type="AlphaFoldDB" id="A0AAU7VLU1"/>
<dbReference type="Pfam" id="PF04977">
    <property type="entry name" value="DivIC"/>
    <property type="match status" value="1"/>
</dbReference>
<keyword evidence="2" id="KW-0472">Membrane</keyword>